<dbReference type="SUPFAM" id="SSF69118">
    <property type="entry name" value="AhpD-like"/>
    <property type="match status" value="1"/>
</dbReference>
<proteinExistence type="predicted"/>
<evidence type="ECO:0000313" key="2">
    <source>
        <dbReference type="EMBL" id="SPE17895.1"/>
    </source>
</evidence>
<dbReference type="PANTHER" id="PTHR35446:SF3">
    <property type="entry name" value="CMD DOMAIN-CONTAINING PROTEIN"/>
    <property type="match status" value="1"/>
</dbReference>
<sequence length="182" mass="19633">MPNYPLYTIASAPEGSKSALEQLQRAFGVLPNIAAAIANSPKLINSLVAVFQQVHSRGLTEPENQIVLLTDAVANSCPYAVAFHTALALQAGISSKETDAIREGRTPSDQRFAALSTLARTLIEKRGHLSEQEFDSFIAAGFTKEQVLEVIAIVAASTITNYAGTIANPPLEDSFKQYAWRE</sequence>
<protein>
    <recommendedName>
        <fullName evidence="1">Carboxymuconolactone decarboxylase-like domain-containing protein</fullName>
    </recommendedName>
</protein>
<dbReference type="OrthoDB" id="9808310at2"/>
<accession>A0A2N9L4J9</accession>
<dbReference type="Proteomes" id="UP000239735">
    <property type="component" value="Unassembled WGS sequence"/>
</dbReference>
<evidence type="ECO:0000259" key="1">
    <source>
        <dbReference type="Pfam" id="PF02627"/>
    </source>
</evidence>
<name>A0A2N9L4J9_9BACT</name>
<gene>
    <name evidence="2" type="ORF">SBA5_1150011</name>
</gene>
<feature type="domain" description="Carboxymuconolactone decarboxylase-like" evidence="1">
    <location>
        <begin position="47"/>
        <end position="105"/>
    </location>
</feature>
<reference evidence="3" key="1">
    <citation type="submission" date="2018-02" db="EMBL/GenBank/DDBJ databases">
        <authorList>
            <person name="Hausmann B."/>
        </authorList>
    </citation>
    <scope>NUCLEOTIDE SEQUENCE [LARGE SCALE GENOMIC DNA]</scope>
    <source>
        <strain evidence="3">Peat soil MAG SbA5</strain>
    </source>
</reference>
<dbReference type="GO" id="GO:0051920">
    <property type="term" value="F:peroxiredoxin activity"/>
    <property type="evidence" value="ECO:0007669"/>
    <property type="project" value="InterPro"/>
</dbReference>
<dbReference type="InterPro" id="IPR029032">
    <property type="entry name" value="AhpD-like"/>
</dbReference>
<dbReference type="Pfam" id="PF02627">
    <property type="entry name" value="CMD"/>
    <property type="match status" value="1"/>
</dbReference>
<dbReference type="EMBL" id="OKRB01000019">
    <property type="protein sequence ID" value="SPE17895.1"/>
    <property type="molecule type" value="Genomic_DNA"/>
</dbReference>
<evidence type="ECO:0000313" key="3">
    <source>
        <dbReference type="Proteomes" id="UP000239735"/>
    </source>
</evidence>
<organism evidence="2 3">
    <name type="scientific">Candidatus Sulfuritelmatomonas gaucii</name>
    <dbReference type="NCBI Taxonomy" id="2043161"/>
    <lineage>
        <taxon>Bacteria</taxon>
        <taxon>Pseudomonadati</taxon>
        <taxon>Acidobacteriota</taxon>
        <taxon>Terriglobia</taxon>
        <taxon>Terriglobales</taxon>
        <taxon>Acidobacteriaceae</taxon>
        <taxon>Candidatus Sulfuritelmatomonas</taxon>
    </lineage>
</organism>
<dbReference type="InterPro" id="IPR003779">
    <property type="entry name" value="CMD-like"/>
</dbReference>
<dbReference type="Gene3D" id="1.20.1290.10">
    <property type="entry name" value="AhpD-like"/>
    <property type="match status" value="1"/>
</dbReference>
<dbReference type="AlphaFoldDB" id="A0A2N9L4J9"/>
<dbReference type="PANTHER" id="PTHR35446">
    <property type="entry name" value="SI:CH211-175M2.5"/>
    <property type="match status" value="1"/>
</dbReference>